<dbReference type="GeneID" id="103109684"/>
<feature type="region of interest" description="Disordered" evidence="9">
    <location>
        <begin position="693"/>
        <end position="739"/>
    </location>
</feature>
<evidence type="ECO:0000256" key="2">
    <source>
        <dbReference type="ARBA" id="ARBA00009904"/>
    </source>
</evidence>
<name>A0ABM3W5N8_ERIEU</name>
<keyword evidence="10" id="KW-1185">Reference proteome</keyword>
<proteinExistence type="inferred from homology"/>
<dbReference type="RefSeq" id="XP_060031902.1">
    <property type="nucleotide sequence ID" value="XM_060175919.1"/>
</dbReference>
<dbReference type="PANTHER" id="PTHR11629">
    <property type="entry name" value="VACUOLAR PROTON ATPASES"/>
    <property type="match status" value="1"/>
</dbReference>
<dbReference type="InterPro" id="IPR002490">
    <property type="entry name" value="V-ATPase_116kDa_su"/>
</dbReference>
<organism evidence="10 11">
    <name type="scientific">Erinaceus europaeus</name>
    <name type="common">Western European hedgehog</name>
    <dbReference type="NCBI Taxonomy" id="9365"/>
    <lineage>
        <taxon>Eukaryota</taxon>
        <taxon>Metazoa</taxon>
        <taxon>Chordata</taxon>
        <taxon>Craniata</taxon>
        <taxon>Vertebrata</taxon>
        <taxon>Euteleostomi</taxon>
        <taxon>Mammalia</taxon>
        <taxon>Eutheria</taxon>
        <taxon>Laurasiatheria</taxon>
        <taxon>Eulipotyphla</taxon>
        <taxon>Erinaceidae</taxon>
        <taxon>Erinaceinae</taxon>
        <taxon>Erinaceus</taxon>
    </lineage>
</organism>
<keyword evidence="4 8" id="KW-0812">Transmembrane</keyword>
<comment type="caution">
    <text evidence="8">Lacks conserved residue(s) required for the propagation of feature annotation.</text>
</comment>
<evidence type="ECO:0000256" key="4">
    <source>
        <dbReference type="ARBA" id="ARBA00022692"/>
    </source>
</evidence>
<evidence type="ECO:0000256" key="6">
    <source>
        <dbReference type="ARBA" id="ARBA00023065"/>
    </source>
</evidence>
<comment type="function">
    <text evidence="8">Essential component of the vacuolar proton pump (V-ATPase), a multimeric enzyme that catalyzes the translocation of protons across the membranes. Required for assembly and activity of the V-ATPase.</text>
</comment>
<comment type="similarity">
    <text evidence="2 8">Belongs to the V-ATPase 116 kDa subunit family.</text>
</comment>
<evidence type="ECO:0000313" key="10">
    <source>
        <dbReference type="Proteomes" id="UP001652624"/>
    </source>
</evidence>
<gene>
    <name evidence="11" type="primary">TCIRG1</name>
</gene>
<feature type="region of interest" description="Disordered" evidence="9">
    <location>
        <begin position="603"/>
        <end position="630"/>
    </location>
</feature>
<evidence type="ECO:0000256" key="8">
    <source>
        <dbReference type="RuleBase" id="RU361189"/>
    </source>
</evidence>
<evidence type="ECO:0000256" key="1">
    <source>
        <dbReference type="ARBA" id="ARBA00004141"/>
    </source>
</evidence>
<dbReference type="PANTHER" id="PTHR11629:SF21">
    <property type="entry name" value="V-TYPE PROTON ATPASE 116 KDA SUBUNIT A 3"/>
    <property type="match status" value="1"/>
</dbReference>
<feature type="compositionally biased region" description="Low complexity" evidence="9">
    <location>
        <begin position="700"/>
        <end position="729"/>
    </location>
</feature>
<reference evidence="11" key="1">
    <citation type="submission" date="2025-08" db="UniProtKB">
        <authorList>
            <consortium name="RefSeq"/>
        </authorList>
    </citation>
    <scope>IDENTIFICATION</scope>
</reference>
<evidence type="ECO:0000256" key="9">
    <source>
        <dbReference type="SAM" id="MobiDB-lite"/>
    </source>
</evidence>
<keyword evidence="7 8" id="KW-0472">Membrane</keyword>
<sequence length="739" mass="81847">MGSMFRSEEVVLAQLFLPTASAYACVSQLGELGLVEFRDLNASVSAFQRRFVADVRRCEELEKTFTFLQEEVRRAGLPLPRPEGALPAPPPRDLLHIQEETERLAQELRGVRGNHQALRAQLHQLQLHAAVLGHGHGHGPLLAATPMDGPSDLTPLLQPPGTPHRDLRVNFVAGAVEPGKAAALERLLWRACRGFLIASFRETERQLEDPVTGEPAMWMTFLISYWGEQIGRKVHKITDCFHCHVFPFPEEEAARRVALEQLQQQSLELREVLRETELFLSQVLARVQRLLPTWQVQVRKVKAVYLALNQCSVSATHKCLIAEGWCATRDLPRLQEALRNSSMEEGVSPVVHCIPSRDMPPTLIRTSRFTAGFQGIVDAYGVGRYQEVNPAPYTIITFPFLFAVMFGDVGHGLLMFLFALAMVLAENRPAVKAAQNEIWRTFFGGRYLLLLMGLFSVYTGFVYNECFSRAMTIFPSGWSVAAMANQSGWSDEFLAQNPLLMLVPNTTGVFLGPYPFGIDPIWSLAVNHLSFLNSFKMKMSVILGVTHMTFGVFLGVFNHVPPLPLPTGISASATACCWRRCLSWCFCSASSATWSSSSSSSGCASPRPPPPGPPASSSTSSTCSCSAAAPPTRRSSRARRWCRRYWWSWPWLWCPSCCWAHPCSCTGGTGATPRGPAAHCRRTRLSSWTLRTETRRRPRAPGSPRSWCSPRCSCTRPSTPSSSAWAASPTRPPTCASGP</sequence>
<evidence type="ECO:0000256" key="3">
    <source>
        <dbReference type="ARBA" id="ARBA00022448"/>
    </source>
</evidence>
<dbReference type="Proteomes" id="UP001652624">
    <property type="component" value="Chromosome 17"/>
</dbReference>
<evidence type="ECO:0000313" key="11">
    <source>
        <dbReference type="RefSeq" id="XP_060031902.1"/>
    </source>
</evidence>
<keyword evidence="8" id="KW-0375">Hydrogen ion transport</keyword>
<feature type="compositionally biased region" description="Low complexity" evidence="9">
    <location>
        <begin position="615"/>
        <end position="630"/>
    </location>
</feature>
<keyword evidence="6 8" id="KW-0406">Ion transport</keyword>
<feature type="transmembrane region" description="Helical" evidence="8">
    <location>
        <begin position="446"/>
        <end position="463"/>
    </location>
</feature>
<dbReference type="PROSITE" id="PS51257">
    <property type="entry name" value="PROKAR_LIPOPROTEIN"/>
    <property type="match status" value="1"/>
</dbReference>
<evidence type="ECO:0000256" key="5">
    <source>
        <dbReference type="ARBA" id="ARBA00022989"/>
    </source>
</evidence>
<comment type="subcellular location">
    <subcellularLocation>
        <location evidence="1">Membrane</location>
        <topology evidence="1">Multi-pass membrane protein</topology>
    </subcellularLocation>
</comment>
<protein>
    <recommendedName>
        <fullName evidence="8">V-type proton ATPase subunit a</fullName>
    </recommendedName>
</protein>
<dbReference type="Pfam" id="PF01496">
    <property type="entry name" value="V_ATPase_I"/>
    <property type="match status" value="1"/>
</dbReference>
<keyword evidence="3 8" id="KW-0813">Transport</keyword>
<accession>A0ABM3W5N8</accession>
<keyword evidence="5 8" id="KW-1133">Transmembrane helix</keyword>
<feature type="transmembrane region" description="Helical" evidence="8">
    <location>
        <begin position="400"/>
        <end position="425"/>
    </location>
</feature>
<evidence type="ECO:0000256" key="7">
    <source>
        <dbReference type="ARBA" id="ARBA00023136"/>
    </source>
</evidence>